<evidence type="ECO:0000256" key="3">
    <source>
        <dbReference type="ARBA" id="ARBA00022833"/>
    </source>
</evidence>
<dbReference type="GO" id="GO:0046872">
    <property type="term" value="F:metal ion binding"/>
    <property type="evidence" value="ECO:0007669"/>
    <property type="project" value="UniProtKB-KW"/>
</dbReference>
<dbReference type="SUPFAM" id="SSF55620">
    <property type="entry name" value="Tetrahydrobiopterin biosynthesis enzymes-like"/>
    <property type="match status" value="1"/>
</dbReference>
<sequence length="273" mass="30953">MSTGSTVLDSDFKYIDGKGNLLKSRTELSIAQMLEFLQIEYQYDYAITLKNGKKVNVDFKTDKGLIEVIDTEIDIAKYKELKAELSDVKIIAMGHPKFAARLSELQDIILYKTQEVQTGSIFMEDPSFAFDYAHILPLVEKCSILHGHTSSVTVELVGEMKNNLLMDFGEAKKIIKEVISILDHKFFINEKYLIKEDGEHYRIGFDGPKGRFDLQVPKNTTYLLRGEATVENLSTELIKLLVPKMPKNIEAVGVYIYEGYNKGAHIISQISKI</sequence>
<keyword evidence="6" id="KW-1185">Reference proteome</keyword>
<dbReference type="Pfam" id="PF01242">
    <property type="entry name" value="PTPS"/>
    <property type="match status" value="1"/>
</dbReference>
<dbReference type="AlphaFoldDB" id="A0A128A573"/>
<dbReference type="InterPro" id="IPR007115">
    <property type="entry name" value="6-PTP_synth/QueD"/>
</dbReference>
<evidence type="ECO:0008006" key="7">
    <source>
        <dbReference type="Google" id="ProtNLM"/>
    </source>
</evidence>
<keyword evidence="4" id="KW-0456">Lyase</keyword>
<protein>
    <recommendedName>
        <fullName evidence="7">6-pyruvoyl tetrahydropterin synthase</fullName>
    </recommendedName>
</protein>
<proteinExistence type="predicted"/>
<dbReference type="Proteomes" id="UP000196239">
    <property type="component" value="Chromosome 1"/>
</dbReference>
<dbReference type="PANTHER" id="PTHR12589">
    <property type="entry name" value="PYRUVOYL TETRAHYDROBIOPTERIN SYNTHASE"/>
    <property type="match status" value="1"/>
</dbReference>
<gene>
    <name evidence="5" type="ORF">NDEV_1742</name>
</gene>
<organism evidence="5 6">
    <name type="scientific">Nitrosotalea devaniterrae</name>
    <dbReference type="NCBI Taxonomy" id="1078905"/>
    <lineage>
        <taxon>Archaea</taxon>
        <taxon>Nitrososphaerota</taxon>
        <taxon>Nitrososphaeria</taxon>
        <taxon>Nitrosotaleales</taxon>
        <taxon>Nitrosotaleaceae</taxon>
        <taxon>Nitrosotalea</taxon>
    </lineage>
</organism>
<evidence type="ECO:0000313" key="5">
    <source>
        <dbReference type="EMBL" id="CUR52504.1"/>
    </source>
</evidence>
<evidence type="ECO:0000256" key="4">
    <source>
        <dbReference type="ARBA" id="ARBA00023239"/>
    </source>
</evidence>
<reference evidence="6" key="1">
    <citation type="submission" date="2015-10" db="EMBL/GenBank/DDBJ databases">
        <authorList>
            <person name="Lehtovirta-Morley L.E."/>
            <person name="Vieille C."/>
        </authorList>
    </citation>
    <scope>NUCLEOTIDE SEQUENCE [LARGE SCALE GENOMIC DNA]</scope>
</reference>
<dbReference type="InterPro" id="IPR038418">
    <property type="entry name" value="6-PTP_synth/QueD_sf"/>
</dbReference>
<dbReference type="EMBL" id="LN890280">
    <property type="protein sequence ID" value="CUR52504.1"/>
    <property type="molecule type" value="Genomic_DNA"/>
</dbReference>
<evidence type="ECO:0000256" key="2">
    <source>
        <dbReference type="ARBA" id="ARBA00022723"/>
    </source>
</evidence>
<comment type="cofactor">
    <cofactor evidence="1">
        <name>Zn(2+)</name>
        <dbReference type="ChEBI" id="CHEBI:29105"/>
    </cofactor>
</comment>
<name>A0A128A573_9ARCH</name>
<evidence type="ECO:0000313" key="6">
    <source>
        <dbReference type="Proteomes" id="UP000196239"/>
    </source>
</evidence>
<evidence type="ECO:0000256" key="1">
    <source>
        <dbReference type="ARBA" id="ARBA00001947"/>
    </source>
</evidence>
<keyword evidence="3" id="KW-0862">Zinc</keyword>
<dbReference type="Gene3D" id="3.30.479.10">
    <property type="entry name" value="6-pyruvoyl tetrahydropterin synthase/QueD"/>
    <property type="match status" value="1"/>
</dbReference>
<accession>A0A128A573</accession>
<keyword evidence="2" id="KW-0479">Metal-binding</keyword>
<dbReference type="PANTHER" id="PTHR12589:SF7">
    <property type="entry name" value="6-PYRUVOYL TETRAHYDROBIOPTERIN SYNTHASE"/>
    <property type="match status" value="1"/>
</dbReference>
<dbReference type="GO" id="GO:0016829">
    <property type="term" value="F:lyase activity"/>
    <property type="evidence" value="ECO:0007669"/>
    <property type="project" value="UniProtKB-KW"/>
</dbReference>
<dbReference type="KEGG" id="ndv:NDEV_1742"/>